<evidence type="ECO:0008006" key="4">
    <source>
        <dbReference type="Google" id="ProtNLM"/>
    </source>
</evidence>
<evidence type="ECO:0000256" key="1">
    <source>
        <dbReference type="SAM" id="SignalP"/>
    </source>
</evidence>
<dbReference type="Proteomes" id="UP000239522">
    <property type="component" value="Unassembled WGS sequence"/>
</dbReference>
<proteinExistence type="predicted"/>
<dbReference type="InterPro" id="IPR023614">
    <property type="entry name" value="Porin_dom_sf"/>
</dbReference>
<comment type="caution">
    <text evidence="2">The sequence shown here is derived from an EMBL/GenBank/DDBJ whole genome shotgun (WGS) entry which is preliminary data.</text>
</comment>
<keyword evidence="1" id="KW-0732">Signal</keyword>
<dbReference type="EMBL" id="MQUA01000014">
    <property type="protein sequence ID" value="PQB03355.1"/>
    <property type="molecule type" value="Genomic_DNA"/>
</dbReference>
<name>A0A2S7KL57_9FLAO</name>
<reference evidence="2 3" key="1">
    <citation type="submission" date="2016-11" db="EMBL/GenBank/DDBJ databases">
        <title>Trade-off between light-utilization and light-protection in marine flavobacteria.</title>
        <authorList>
            <person name="Kumagai Y."/>
        </authorList>
    </citation>
    <scope>NUCLEOTIDE SEQUENCE [LARGE SCALE GENOMIC DNA]</scope>
    <source>
        <strain evidence="2 3">ATCC 700397</strain>
    </source>
</reference>
<sequence length="420" mass="47244">MKRFQNFNFRITLCTFLCVCVPFFAIAQDDDEDQDQENDRNKVSFNVGSGLNFSLNDNQYQFNLGGFVQPSFMSSKADGLDRENEFNSRRSYLYFSGNAVKEKVSFLFQLDYSLQEPLLDAWIAYHPHESTTITIGQKQTFLNNREMMYREDRLQFTNRSFLSTNFSETGREFGVFVSSKFGDKFGIAPMLAVTSGDGRNSFGANSRDTDLGGIKYGGRLDLYPLGFFKPGNDLTSTDLEREEKLKFVLGFAGSHNIGTSNAVGEGHGNYILYDVNGENNYPDYVQIYADILLKYQGFSLLAEYVNASASNINETYIDANATQILAPTQISDFLTLGDSFNVQVGYVTVSGFSFDARYENRTQEFVTNVSSVLQSANATTFGLSKYFVGNSLKVQSSYSNYNPKIGTNINQIDLLFQITF</sequence>
<evidence type="ECO:0000313" key="3">
    <source>
        <dbReference type="Proteomes" id="UP000239522"/>
    </source>
</evidence>
<feature type="chain" id="PRO_5015722606" description="Porin" evidence="1">
    <location>
        <begin position="28"/>
        <end position="420"/>
    </location>
</feature>
<dbReference type="AlphaFoldDB" id="A0A2S7KL57"/>
<dbReference type="OrthoDB" id="5442696at2"/>
<organism evidence="2 3">
    <name type="scientific">Polaribacter filamentus</name>
    <dbReference type="NCBI Taxonomy" id="53483"/>
    <lineage>
        <taxon>Bacteria</taxon>
        <taxon>Pseudomonadati</taxon>
        <taxon>Bacteroidota</taxon>
        <taxon>Flavobacteriia</taxon>
        <taxon>Flavobacteriales</taxon>
        <taxon>Flavobacteriaceae</taxon>
    </lineage>
</organism>
<feature type="signal peptide" evidence="1">
    <location>
        <begin position="1"/>
        <end position="27"/>
    </location>
</feature>
<dbReference type="Gene3D" id="2.40.160.10">
    <property type="entry name" value="Porin"/>
    <property type="match status" value="1"/>
</dbReference>
<dbReference type="RefSeq" id="WP_104811273.1">
    <property type="nucleotide sequence ID" value="NZ_MQUA01000014.1"/>
</dbReference>
<keyword evidence="3" id="KW-1185">Reference proteome</keyword>
<accession>A0A2S7KL57</accession>
<gene>
    <name evidence="2" type="ORF">BST83_18860</name>
</gene>
<protein>
    <recommendedName>
        <fullName evidence="4">Porin</fullName>
    </recommendedName>
</protein>
<evidence type="ECO:0000313" key="2">
    <source>
        <dbReference type="EMBL" id="PQB03355.1"/>
    </source>
</evidence>